<sequence length="147" mass="16013">MDATFVMVVSHVLVAAVCHNANVTVVTMNAMKVAGVRYLVRKKHQRRNQKSHVAVLAVVHVALLHAVNSVVIIFIITIIIVVHAAAATVVIVATAARAATAATVSDLKAPYHLHSSDDRSTYTWLLRALISVDLSMVTDSHRYEMDH</sequence>
<evidence type="ECO:0000313" key="3">
    <source>
        <dbReference type="Proteomes" id="UP001163046"/>
    </source>
</evidence>
<keyword evidence="1" id="KW-1133">Transmembrane helix</keyword>
<feature type="transmembrane region" description="Helical" evidence="1">
    <location>
        <begin position="6"/>
        <end position="30"/>
    </location>
</feature>
<dbReference type="Proteomes" id="UP001163046">
    <property type="component" value="Unassembled WGS sequence"/>
</dbReference>
<organism evidence="2 3">
    <name type="scientific">Desmophyllum pertusum</name>
    <dbReference type="NCBI Taxonomy" id="174260"/>
    <lineage>
        <taxon>Eukaryota</taxon>
        <taxon>Metazoa</taxon>
        <taxon>Cnidaria</taxon>
        <taxon>Anthozoa</taxon>
        <taxon>Hexacorallia</taxon>
        <taxon>Scleractinia</taxon>
        <taxon>Caryophylliina</taxon>
        <taxon>Caryophylliidae</taxon>
        <taxon>Desmophyllum</taxon>
    </lineage>
</organism>
<feature type="transmembrane region" description="Helical" evidence="1">
    <location>
        <begin position="51"/>
        <end position="67"/>
    </location>
</feature>
<dbReference type="AlphaFoldDB" id="A0A9X0CVV2"/>
<protein>
    <submittedName>
        <fullName evidence="2">Uncharacterized protein</fullName>
    </submittedName>
</protein>
<dbReference type="EMBL" id="MU826370">
    <property type="protein sequence ID" value="KAJ7377952.1"/>
    <property type="molecule type" value="Genomic_DNA"/>
</dbReference>
<keyword evidence="3" id="KW-1185">Reference proteome</keyword>
<comment type="caution">
    <text evidence="2">The sequence shown here is derived from an EMBL/GenBank/DDBJ whole genome shotgun (WGS) entry which is preliminary data.</text>
</comment>
<gene>
    <name evidence="2" type="ORF">OS493_025267</name>
</gene>
<name>A0A9X0CVV2_9CNID</name>
<keyword evidence="1" id="KW-0812">Transmembrane</keyword>
<reference evidence="2" key="1">
    <citation type="submission" date="2023-01" db="EMBL/GenBank/DDBJ databases">
        <title>Genome assembly of the deep-sea coral Lophelia pertusa.</title>
        <authorList>
            <person name="Herrera S."/>
            <person name="Cordes E."/>
        </authorList>
    </citation>
    <scope>NUCLEOTIDE SEQUENCE</scope>
    <source>
        <strain evidence="2">USNM1676648</strain>
        <tissue evidence="2">Polyp</tissue>
    </source>
</reference>
<accession>A0A9X0CVV2</accession>
<evidence type="ECO:0000256" key="1">
    <source>
        <dbReference type="SAM" id="Phobius"/>
    </source>
</evidence>
<evidence type="ECO:0000313" key="2">
    <source>
        <dbReference type="EMBL" id="KAJ7377952.1"/>
    </source>
</evidence>
<keyword evidence="1" id="KW-0472">Membrane</keyword>
<proteinExistence type="predicted"/>
<feature type="transmembrane region" description="Helical" evidence="1">
    <location>
        <begin position="73"/>
        <end position="96"/>
    </location>
</feature>